<feature type="region of interest" description="Disordered" evidence="1">
    <location>
        <begin position="76"/>
        <end position="123"/>
    </location>
</feature>
<protein>
    <submittedName>
        <fullName evidence="2">Uncharacterized protein</fullName>
    </submittedName>
</protein>
<accession>A0A0N9I216</accession>
<feature type="compositionally biased region" description="Basic and acidic residues" evidence="1">
    <location>
        <begin position="82"/>
        <end position="100"/>
    </location>
</feature>
<sequence>MPGILQQHVLGDQAVAVDLELDGEGRLDDLAGRPDGRAEPADRDRVRAVGENAFDLEPVGDDPLVEVLEELADLRSGAAGTDPRDHVGRAGDVPVHRVGEEFDDPVPVARGHSVEVPLDDGVR</sequence>
<dbReference type="AlphaFoldDB" id="A0A0N9I216"/>
<name>A0A0N9I216_9PSEU</name>
<keyword evidence="3" id="KW-1185">Reference proteome</keyword>
<gene>
    <name evidence="2" type="ORF">AOZ06_17475</name>
</gene>
<evidence type="ECO:0000313" key="2">
    <source>
        <dbReference type="EMBL" id="ALG08466.1"/>
    </source>
</evidence>
<dbReference type="Proteomes" id="UP000063699">
    <property type="component" value="Chromosome"/>
</dbReference>
<evidence type="ECO:0000313" key="3">
    <source>
        <dbReference type="Proteomes" id="UP000063699"/>
    </source>
</evidence>
<feature type="region of interest" description="Disordered" evidence="1">
    <location>
        <begin position="26"/>
        <end position="46"/>
    </location>
</feature>
<proteinExistence type="predicted"/>
<dbReference type="EMBL" id="CP012752">
    <property type="protein sequence ID" value="ALG08466.1"/>
    <property type="molecule type" value="Genomic_DNA"/>
</dbReference>
<organism evidence="2 3">
    <name type="scientific">Kibdelosporangium phytohabitans</name>
    <dbReference type="NCBI Taxonomy" id="860235"/>
    <lineage>
        <taxon>Bacteria</taxon>
        <taxon>Bacillati</taxon>
        <taxon>Actinomycetota</taxon>
        <taxon>Actinomycetes</taxon>
        <taxon>Pseudonocardiales</taxon>
        <taxon>Pseudonocardiaceae</taxon>
        <taxon>Kibdelosporangium</taxon>
    </lineage>
</organism>
<dbReference type="KEGG" id="kphy:AOZ06_17475"/>
<reference evidence="2 3" key="1">
    <citation type="submission" date="2015-07" db="EMBL/GenBank/DDBJ databases">
        <title>Genome sequencing of Kibdelosporangium phytohabitans.</title>
        <authorList>
            <person name="Qin S."/>
            <person name="Xing K."/>
        </authorList>
    </citation>
    <scope>NUCLEOTIDE SEQUENCE [LARGE SCALE GENOMIC DNA]</scope>
    <source>
        <strain evidence="2 3">KLBMP1111</strain>
    </source>
</reference>
<evidence type="ECO:0000256" key="1">
    <source>
        <dbReference type="SAM" id="MobiDB-lite"/>
    </source>
</evidence>